<dbReference type="PANTHER" id="PTHR43704:SF2">
    <property type="entry name" value="HTH CRP-TYPE DOMAIN-CONTAINING PROTEIN"/>
    <property type="match status" value="1"/>
</dbReference>
<dbReference type="Gene3D" id="1.10.10.10">
    <property type="entry name" value="Winged helix-like DNA-binding domain superfamily/Winged helix DNA-binding domain"/>
    <property type="match status" value="1"/>
</dbReference>
<gene>
    <name evidence="2" type="ORF">EYG76_02385</name>
</gene>
<sequence>MKKRNITEFQILSEIVRKQPHIKQKEIADTLGITVQGVSEHIRHLLKKEYIKSRGRGEYVLTDKGMRALKSWISHFKNYLEEINQDIYRYKDIWPAIAYEDMNEGEEVYLFMKNGLLYASKSIKSQSTAKVVEGGKRGEDIALSDIRGIIEINKGSVIILKIPPRVMGGSKSVDYDLIREILDKNKDAIIASMGTVSHVVSRKLGIDIGIRFAVPESIIRACDRGCDVICLITGKMTEKIIKTLDKNGIGYMVLDTNKNKTI</sequence>
<dbReference type="GO" id="GO:0003677">
    <property type="term" value="F:DNA binding"/>
    <property type="evidence" value="ECO:0007669"/>
    <property type="project" value="InterPro"/>
</dbReference>
<dbReference type="InterPro" id="IPR036390">
    <property type="entry name" value="WH_DNA-bd_sf"/>
</dbReference>
<protein>
    <submittedName>
        <fullName evidence="2">Winged helix-turn-helix transcriptional regulator</fullName>
    </submittedName>
</protein>
<evidence type="ECO:0000313" key="2">
    <source>
        <dbReference type="EMBL" id="HIP17134.1"/>
    </source>
</evidence>
<dbReference type="InterPro" id="IPR036388">
    <property type="entry name" value="WH-like_DNA-bd_sf"/>
</dbReference>
<dbReference type="Pfam" id="PF13412">
    <property type="entry name" value="HTH_24"/>
    <property type="match status" value="1"/>
</dbReference>
<dbReference type="GO" id="GO:0006355">
    <property type="term" value="P:regulation of DNA-templated transcription"/>
    <property type="evidence" value="ECO:0007669"/>
    <property type="project" value="InterPro"/>
</dbReference>
<dbReference type="InterPro" id="IPR012015">
    <property type="entry name" value="UCP_HTH_arc"/>
</dbReference>
<organism evidence="2 3">
    <name type="scientific">Methanothermococcus okinawensis</name>
    <dbReference type="NCBI Taxonomy" id="155863"/>
    <lineage>
        <taxon>Archaea</taxon>
        <taxon>Methanobacteriati</taxon>
        <taxon>Methanobacteriota</taxon>
        <taxon>Methanomada group</taxon>
        <taxon>Methanococci</taxon>
        <taxon>Methanococcales</taxon>
        <taxon>Methanococcaceae</taxon>
        <taxon>Methanothermococcus</taxon>
    </lineage>
</organism>
<dbReference type="AlphaFoldDB" id="A0A832YTG6"/>
<dbReference type="PIRSF" id="PIRSF004955">
    <property type="entry name" value="HTH_arch"/>
    <property type="match status" value="1"/>
</dbReference>
<evidence type="ECO:0000313" key="3">
    <source>
        <dbReference type="Proteomes" id="UP000605144"/>
    </source>
</evidence>
<feature type="domain" description="HTH crp-type" evidence="1">
    <location>
        <begin position="14"/>
        <end position="63"/>
    </location>
</feature>
<comment type="caution">
    <text evidence="2">The sequence shown here is derived from an EMBL/GenBank/DDBJ whole genome shotgun (WGS) entry which is preliminary data.</text>
</comment>
<dbReference type="Proteomes" id="UP000605144">
    <property type="component" value="Unassembled WGS sequence"/>
</dbReference>
<dbReference type="InterPro" id="IPR012318">
    <property type="entry name" value="HTH_CRP"/>
</dbReference>
<evidence type="ECO:0000259" key="1">
    <source>
        <dbReference type="SMART" id="SM00419"/>
    </source>
</evidence>
<dbReference type="SMART" id="SM00419">
    <property type="entry name" value="HTH_CRP"/>
    <property type="match status" value="1"/>
</dbReference>
<reference evidence="2" key="1">
    <citation type="journal article" date="2020" name="ISME J.">
        <title>Gammaproteobacteria mediating utilization of methyl-, sulfur- and petroleum organic compounds in deep ocean hydrothermal plumes.</title>
        <authorList>
            <person name="Zhou Z."/>
            <person name="Liu Y."/>
            <person name="Pan J."/>
            <person name="Cron B.R."/>
            <person name="Toner B.M."/>
            <person name="Anantharaman K."/>
            <person name="Breier J.A."/>
            <person name="Dick G.J."/>
            <person name="Li M."/>
        </authorList>
    </citation>
    <scope>NUCLEOTIDE SEQUENCE</scope>
    <source>
        <strain evidence="2">SZUA-1385</strain>
    </source>
</reference>
<dbReference type="PANTHER" id="PTHR43704">
    <property type="entry name" value="BSR5907 PROTEIN"/>
    <property type="match status" value="1"/>
</dbReference>
<dbReference type="Pfam" id="PF25211">
    <property type="entry name" value="DUF7839"/>
    <property type="match status" value="1"/>
</dbReference>
<dbReference type="InterPro" id="IPR057161">
    <property type="entry name" value="DUF7839"/>
</dbReference>
<name>A0A832YTG6_9EURY</name>
<dbReference type="CDD" id="cd00092">
    <property type="entry name" value="HTH_CRP"/>
    <property type="match status" value="1"/>
</dbReference>
<dbReference type="EMBL" id="DQSV01000048">
    <property type="protein sequence ID" value="HIP17134.1"/>
    <property type="molecule type" value="Genomic_DNA"/>
</dbReference>
<accession>A0A832YTG6</accession>
<dbReference type="SUPFAM" id="SSF46785">
    <property type="entry name" value="Winged helix' DNA-binding domain"/>
    <property type="match status" value="1"/>
</dbReference>
<proteinExistence type="predicted"/>